<comment type="caution">
    <text evidence="4">The sequence shown here is derived from an EMBL/GenBank/DDBJ whole genome shotgun (WGS) entry which is preliminary data.</text>
</comment>
<organism evidence="4 5">
    <name type="scientific">Candidatus Woesebacteria bacterium RIFOXYB1_FULL_40_26</name>
    <dbReference type="NCBI Taxonomy" id="1802539"/>
    <lineage>
        <taxon>Bacteria</taxon>
        <taxon>Candidatus Woeseibacteriota</taxon>
    </lineage>
</organism>
<keyword evidence="1" id="KW-0808">Transferase</keyword>
<reference evidence="4 5" key="1">
    <citation type="journal article" date="2016" name="Nat. Commun.">
        <title>Thousands of microbial genomes shed light on interconnected biogeochemical processes in an aquifer system.</title>
        <authorList>
            <person name="Anantharaman K."/>
            <person name="Brown C.T."/>
            <person name="Hug L.A."/>
            <person name="Sharon I."/>
            <person name="Castelle C.J."/>
            <person name="Probst A.J."/>
            <person name="Thomas B.C."/>
            <person name="Singh A."/>
            <person name="Wilkins M.J."/>
            <person name="Karaoz U."/>
            <person name="Brodie E.L."/>
            <person name="Williams K.H."/>
            <person name="Hubbard S.S."/>
            <person name="Banfield J.F."/>
        </authorList>
    </citation>
    <scope>NUCLEOTIDE SEQUENCE [LARGE SCALE GENOMIC DNA]</scope>
</reference>
<dbReference type="Gene3D" id="3.30.210.10">
    <property type="entry name" value="DNA polymerase, thumb domain"/>
    <property type="match status" value="1"/>
</dbReference>
<evidence type="ECO:0000259" key="3">
    <source>
        <dbReference type="Pfam" id="PF14791"/>
    </source>
</evidence>
<dbReference type="PANTHER" id="PTHR36928">
    <property type="entry name" value="PHOSPHATASE YCDX-RELATED"/>
    <property type="match status" value="1"/>
</dbReference>
<keyword evidence="2" id="KW-0548">Nucleotidyltransferase</keyword>
<dbReference type="GO" id="GO:0005829">
    <property type="term" value="C:cytosol"/>
    <property type="evidence" value="ECO:0007669"/>
    <property type="project" value="TreeGrafter"/>
</dbReference>
<evidence type="ECO:0000256" key="2">
    <source>
        <dbReference type="ARBA" id="ARBA00022695"/>
    </source>
</evidence>
<feature type="domain" description="DNA polymerase beta thumb" evidence="3">
    <location>
        <begin position="103"/>
        <end position="164"/>
    </location>
</feature>
<dbReference type="CDD" id="cd07436">
    <property type="entry name" value="PHP_PolX"/>
    <property type="match status" value="1"/>
</dbReference>
<dbReference type="SUPFAM" id="SSF81301">
    <property type="entry name" value="Nucleotidyltransferase"/>
    <property type="match status" value="1"/>
</dbReference>
<dbReference type="InterPro" id="IPR037160">
    <property type="entry name" value="DNA_Pol_thumb_sf"/>
</dbReference>
<dbReference type="PANTHER" id="PTHR36928:SF1">
    <property type="entry name" value="PHOSPHATASE YCDX-RELATED"/>
    <property type="match status" value="1"/>
</dbReference>
<dbReference type="Gene3D" id="3.30.460.10">
    <property type="entry name" value="Beta Polymerase, domain 2"/>
    <property type="match status" value="1"/>
</dbReference>
<evidence type="ECO:0000256" key="1">
    <source>
        <dbReference type="ARBA" id="ARBA00022679"/>
    </source>
</evidence>
<dbReference type="SUPFAM" id="SSF89550">
    <property type="entry name" value="PHP domain-like"/>
    <property type="match status" value="1"/>
</dbReference>
<dbReference type="EMBL" id="MGHZ01000024">
    <property type="protein sequence ID" value="OGM80720.1"/>
    <property type="molecule type" value="Genomic_DNA"/>
</dbReference>
<protein>
    <recommendedName>
        <fullName evidence="3">DNA polymerase beta thumb domain-containing protein</fullName>
    </recommendedName>
</protein>
<evidence type="ECO:0000313" key="4">
    <source>
        <dbReference type="EMBL" id="OGM80720.1"/>
    </source>
</evidence>
<dbReference type="InterPro" id="IPR043519">
    <property type="entry name" value="NT_sf"/>
</dbReference>
<accession>A0A1F8CWM9</accession>
<sequence length="441" mass="49838">RTRRLLLPYASQIADSLVEWLKTEPSVKEAVALGSLRRKAATVGDIDIAVATNNPQKVMEHFTKYPKAQRVLEKGEASASIIVPGDIQVDLMVQSPDSFGALLQHFTGSKHHNIALREYARSLSPSLSLSEYGIRISEKLRKFTTEEEFYKFLGLDYIPPELREDSGEIEASKDHRLPHLVELKDIKADLQIHSDFDIETSHDLGVSSAEEVVGKANELGYEYIAFTEHNPSKSGHTDSQIIDILKRKREVIDKLNLKLKRKSVKTNDVNSYSRIQKVFNSLEIDIMPDGSLPVPEAGLELLDFALVSIHGSFKMPREQMTKRVLSALAHPKVKIFAHPTARKLNEREGVELNWPEIFDFCKSKSKWLEINSDPMRLDLPDTLVHEAVKFGVKLSMGTDAHHKDNMDFMQFGVSVARRGWAQKDDIVNCLSLSEFEEVIIK</sequence>
<gene>
    <name evidence="4" type="ORF">A2361_01655</name>
</gene>
<dbReference type="Gene3D" id="3.20.20.140">
    <property type="entry name" value="Metal-dependent hydrolases"/>
    <property type="match status" value="1"/>
</dbReference>
<dbReference type="InterPro" id="IPR047967">
    <property type="entry name" value="PolX_PHP"/>
</dbReference>
<dbReference type="GO" id="GO:0016779">
    <property type="term" value="F:nucleotidyltransferase activity"/>
    <property type="evidence" value="ECO:0007669"/>
    <property type="project" value="UniProtKB-KW"/>
</dbReference>
<dbReference type="InterPro" id="IPR029398">
    <property type="entry name" value="PolB_thumb"/>
</dbReference>
<proteinExistence type="predicted"/>
<dbReference type="GO" id="GO:0042578">
    <property type="term" value="F:phosphoric ester hydrolase activity"/>
    <property type="evidence" value="ECO:0007669"/>
    <property type="project" value="TreeGrafter"/>
</dbReference>
<dbReference type="InterPro" id="IPR050243">
    <property type="entry name" value="PHP_phosphatase"/>
</dbReference>
<dbReference type="Proteomes" id="UP000178848">
    <property type="component" value="Unassembled WGS sequence"/>
</dbReference>
<evidence type="ECO:0000313" key="5">
    <source>
        <dbReference type="Proteomes" id="UP000178848"/>
    </source>
</evidence>
<dbReference type="GO" id="GO:0008270">
    <property type="term" value="F:zinc ion binding"/>
    <property type="evidence" value="ECO:0007669"/>
    <property type="project" value="TreeGrafter"/>
</dbReference>
<dbReference type="AlphaFoldDB" id="A0A1F8CWM9"/>
<feature type="non-terminal residue" evidence="4">
    <location>
        <position position="1"/>
    </location>
</feature>
<name>A0A1F8CWM9_9BACT</name>
<dbReference type="InterPro" id="IPR016195">
    <property type="entry name" value="Pol/histidinol_Pase-like"/>
</dbReference>
<dbReference type="Pfam" id="PF14791">
    <property type="entry name" value="DNA_pol_B_thumb"/>
    <property type="match status" value="1"/>
</dbReference>